<dbReference type="NCBIfam" id="TIGR04223">
    <property type="entry name" value="quorum_AgrD"/>
    <property type="match status" value="1"/>
</dbReference>
<accession>A0A426DD79</accession>
<keyword evidence="2" id="KW-1185">Reference proteome</keyword>
<protein>
    <submittedName>
        <fullName evidence="1">Cyclic lactone autoinducer peptide</fullName>
    </submittedName>
</protein>
<organism evidence="1 2">
    <name type="scientific">Schaedlerella arabinosiphila</name>
    <dbReference type="NCBI Taxonomy" id="2044587"/>
    <lineage>
        <taxon>Bacteria</taxon>
        <taxon>Bacillati</taxon>
        <taxon>Bacillota</taxon>
        <taxon>Clostridia</taxon>
        <taxon>Lachnospirales</taxon>
        <taxon>Lachnospiraceae</taxon>
        <taxon>Schaedlerella</taxon>
    </lineage>
</organism>
<dbReference type="RefSeq" id="WP_125126487.1">
    <property type="nucleotide sequence ID" value="NZ_RHJS01000002.1"/>
</dbReference>
<name>A0A426DD79_9FIRM</name>
<dbReference type="EMBL" id="RHJS01000002">
    <property type="protein sequence ID" value="RRK30681.1"/>
    <property type="molecule type" value="Genomic_DNA"/>
</dbReference>
<dbReference type="InterPro" id="IPR009229">
    <property type="entry name" value="AgrD"/>
</dbReference>
<gene>
    <name evidence="1" type="ORF">EBB54_04280</name>
</gene>
<evidence type="ECO:0000313" key="1">
    <source>
        <dbReference type="EMBL" id="RRK30681.1"/>
    </source>
</evidence>
<comment type="caution">
    <text evidence="1">The sequence shown here is derived from an EMBL/GenBank/DDBJ whole genome shotgun (WGS) entry which is preliminary data.</text>
</comment>
<reference evidence="1" key="1">
    <citation type="submission" date="2018-10" db="EMBL/GenBank/DDBJ databases">
        <title>Schaedlerella arabinophila gen. nov. sp. nov., isolated from the mouse intestinal tract and comparative analysis with the genome of the closely related altered Schaedler flora strain ASF502.</title>
        <authorList>
            <person name="Miyake S."/>
            <person name="Soh M."/>
            <person name="Seedorf H."/>
        </authorList>
    </citation>
    <scope>NUCLEOTIDE SEQUENCE [LARGE SCALE GENOMIC DNA]</scope>
    <source>
        <strain evidence="1">DSM 106076</strain>
    </source>
</reference>
<evidence type="ECO:0000313" key="2">
    <source>
        <dbReference type="Proteomes" id="UP000274920"/>
    </source>
</evidence>
<dbReference type="Proteomes" id="UP000274920">
    <property type="component" value="Unassembled WGS sequence"/>
</dbReference>
<dbReference type="AlphaFoldDB" id="A0A426DD79"/>
<proteinExistence type="predicted"/>
<sequence>MKKSILSILSNIALWTAVHSLSQCSGWCGHQPELTDSLKEQMTELKGKTCAEL</sequence>